<evidence type="ECO:0000256" key="1">
    <source>
        <dbReference type="ARBA" id="ARBA00004141"/>
    </source>
</evidence>
<feature type="transmembrane region" description="Helical" evidence="6">
    <location>
        <begin position="177"/>
        <end position="195"/>
    </location>
</feature>
<gene>
    <name evidence="8" type="ORF">CWS01_05380</name>
</gene>
<sequence length="202" mass="21646">MLDYAMNYPDKLGNALLEHIEMVVITLASSLLLASILTILSVYSRIVSKALIYIFSVIYSIPSLALFALLIPVTGLGQSTAIIVLVIYNQYLLLRNFMAGLNEVDPAIMEAAKGMGMSSMQLLFKIKLPLSKKSIFTGIRLSLVSTIGIATIAASINAGGLGSLLFDGLRTMNVYKILWGSLLAAGLAVGTNALLSKLETKM</sequence>
<evidence type="ECO:0000256" key="6">
    <source>
        <dbReference type="RuleBase" id="RU363032"/>
    </source>
</evidence>
<dbReference type="InterPro" id="IPR051204">
    <property type="entry name" value="ABC_transp_perm/SBD"/>
</dbReference>
<dbReference type="GO" id="GO:0031460">
    <property type="term" value="P:glycine betaine transport"/>
    <property type="evidence" value="ECO:0007669"/>
    <property type="project" value="TreeGrafter"/>
</dbReference>
<dbReference type="InterPro" id="IPR035906">
    <property type="entry name" value="MetI-like_sf"/>
</dbReference>
<dbReference type="OrthoDB" id="9801163at2"/>
<keyword evidence="4 6" id="KW-1133">Transmembrane helix</keyword>
<dbReference type="Proteomes" id="UP000233375">
    <property type="component" value="Unassembled WGS sequence"/>
</dbReference>
<comment type="caution">
    <text evidence="8">The sequence shown here is derived from an EMBL/GenBank/DDBJ whole genome shotgun (WGS) entry which is preliminary data.</text>
</comment>
<accession>A0A2N0Z581</accession>
<dbReference type="CDD" id="cd06261">
    <property type="entry name" value="TM_PBP2"/>
    <property type="match status" value="1"/>
</dbReference>
<protein>
    <submittedName>
        <fullName evidence="8">Glycine/betaine ABC transporter permease</fullName>
    </submittedName>
</protein>
<evidence type="ECO:0000256" key="3">
    <source>
        <dbReference type="ARBA" id="ARBA00022692"/>
    </source>
</evidence>
<keyword evidence="2 6" id="KW-0813">Transport</keyword>
<dbReference type="Pfam" id="PF00528">
    <property type="entry name" value="BPD_transp_1"/>
    <property type="match status" value="1"/>
</dbReference>
<dbReference type="RefSeq" id="WP_101176102.1">
    <property type="nucleotide sequence ID" value="NZ_PISE01000011.1"/>
</dbReference>
<dbReference type="InterPro" id="IPR000515">
    <property type="entry name" value="MetI-like"/>
</dbReference>
<feature type="transmembrane region" description="Helical" evidence="6">
    <location>
        <begin position="50"/>
        <end position="70"/>
    </location>
</feature>
<dbReference type="Gene3D" id="1.10.3720.10">
    <property type="entry name" value="MetI-like"/>
    <property type="match status" value="1"/>
</dbReference>
<keyword evidence="5 6" id="KW-0472">Membrane</keyword>
<evidence type="ECO:0000313" key="9">
    <source>
        <dbReference type="Proteomes" id="UP000233375"/>
    </source>
</evidence>
<dbReference type="PANTHER" id="PTHR30177">
    <property type="entry name" value="GLYCINE BETAINE/L-PROLINE TRANSPORT SYSTEM PERMEASE PROTEIN PROW"/>
    <property type="match status" value="1"/>
</dbReference>
<feature type="domain" description="ABC transmembrane type-1" evidence="7">
    <location>
        <begin position="16"/>
        <end position="200"/>
    </location>
</feature>
<feature type="transmembrane region" description="Helical" evidence="6">
    <location>
        <begin position="20"/>
        <end position="43"/>
    </location>
</feature>
<reference evidence="8 9" key="1">
    <citation type="journal article" date="2003" name="Int. J. Syst. Evol. Microbiol.">
        <title>Bacillus nealsonii sp. nov., isolated from a spacecraft-assembly facility, whose spores are gamma-radiation resistant.</title>
        <authorList>
            <person name="Venkateswaran K."/>
            <person name="Kempf M."/>
            <person name="Chen F."/>
            <person name="Satomi M."/>
            <person name="Nicholson W."/>
            <person name="Kern R."/>
        </authorList>
    </citation>
    <scope>NUCLEOTIDE SEQUENCE [LARGE SCALE GENOMIC DNA]</scope>
    <source>
        <strain evidence="8 9">FO-92</strain>
    </source>
</reference>
<evidence type="ECO:0000256" key="4">
    <source>
        <dbReference type="ARBA" id="ARBA00022989"/>
    </source>
</evidence>
<feature type="transmembrane region" description="Helical" evidence="6">
    <location>
        <begin position="76"/>
        <end position="94"/>
    </location>
</feature>
<evidence type="ECO:0000256" key="2">
    <source>
        <dbReference type="ARBA" id="ARBA00022448"/>
    </source>
</evidence>
<comment type="similarity">
    <text evidence="6">Belongs to the binding-protein-dependent transport system permease family.</text>
</comment>
<evidence type="ECO:0000256" key="5">
    <source>
        <dbReference type="ARBA" id="ARBA00023136"/>
    </source>
</evidence>
<keyword evidence="3 6" id="KW-0812">Transmembrane</keyword>
<comment type="subcellular location">
    <subcellularLocation>
        <location evidence="6">Cell membrane</location>
        <topology evidence="6">Multi-pass membrane protein</topology>
    </subcellularLocation>
    <subcellularLocation>
        <location evidence="1">Membrane</location>
        <topology evidence="1">Multi-pass membrane protein</topology>
    </subcellularLocation>
</comment>
<dbReference type="GO" id="GO:0005886">
    <property type="term" value="C:plasma membrane"/>
    <property type="evidence" value="ECO:0007669"/>
    <property type="project" value="UniProtKB-SubCell"/>
</dbReference>
<dbReference type="PANTHER" id="PTHR30177:SF4">
    <property type="entry name" value="OSMOPROTECTANT IMPORT PERMEASE PROTEIN OSMW"/>
    <property type="match status" value="1"/>
</dbReference>
<proteinExistence type="inferred from homology"/>
<keyword evidence="9" id="KW-1185">Reference proteome</keyword>
<evidence type="ECO:0000313" key="8">
    <source>
        <dbReference type="EMBL" id="PKG24685.1"/>
    </source>
</evidence>
<feature type="transmembrane region" description="Helical" evidence="6">
    <location>
        <begin position="141"/>
        <end position="165"/>
    </location>
</feature>
<name>A0A2N0Z581_9BACI</name>
<dbReference type="SUPFAM" id="SSF161098">
    <property type="entry name" value="MetI-like"/>
    <property type="match status" value="1"/>
</dbReference>
<evidence type="ECO:0000259" key="7">
    <source>
        <dbReference type="PROSITE" id="PS50928"/>
    </source>
</evidence>
<dbReference type="AlphaFoldDB" id="A0A2N0Z581"/>
<dbReference type="EMBL" id="PISE01000011">
    <property type="protein sequence ID" value="PKG24685.1"/>
    <property type="molecule type" value="Genomic_DNA"/>
</dbReference>
<dbReference type="PROSITE" id="PS50928">
    <property type="entry name" value="ABC_TM1"/>
    <property type="match status" value="1"/>
</dbReference>
<organism evidence="8 9">
    <name type="scientific">Niallia nealsonii</name>
    <dbReference type="NCBI Taxonomy" id="115979"/>
    <lineage>
        <taxon>Bacteria</taxon>
        <taxon>Bacillati</taxon>
        <taxon>Bacillota</taxon>
        <taxon>Bacilli</taxon>
        <taxon>Bacillales</taxon>
        <taxon>Bacillaceae</taxon>
        <taxon>Niallia</taxon>
    </lineage>
</organism>
<dbReference type="GO" id="GO:0055085">
    <property type="term" value="P:transmembrane transport"/>
    <property type="evidence" value="ECO:0007669"/>
    <property type="project" value="InterPro"/>
</dbReference>